<feature type="modified residue" description="4-aspartylphosphate" evidence="1">
    <location>
        <position position="265"/>
    </location>
</feature>
<dbReference type="InterPro" id="IPR002545">
    <property type="entry name" value="CheW-lke_dom"/>
</dbReference>
<evidence type="ECO:0000313" key="5">
    <source>
        <dbReference type="Proteomes" id="UP000018731"/>
    </source>
</evidence>
<organism evidence="4 5">
    <name type="scientific">Helicobacter macacae MIT 99-5501</name>
    <dbReference type="NCBI Taxonomy" id="1357400"/>
    <lineage>
        <taxon>Bacteria</taxon>
        <taxon>Pseudomonadati</taxon>
        <taxon>Campylobacterota</taxon>
        <taxon>Epsilonproteobacteria</taxon>
        <taxon>Campylobacterales</taxon>
        <taxon>Helicobacteraceae</taxon>
        <taxon>Helicobacter</taxon>
    </lineage>
</organism>
<dbReference type="Gene3D" id="2.30.30.40">
    <property type="entry name" value="SH3 Domains"/>
    <property type="match status" value="1"/>
</dbReference>
<dbReference type="eggNOG" id="COG0784">
    <property type="taxonomic scope" value="Bacteria"/>
</dbReference>
<evidence type="ECO:0000259" key="2">
    <source>
        <dbReference type="PROSITE" id="PS50110"/>
    </source>
</evidence>
<keyword evidence="5" id="KW-1185">Reference proteome</keyword>
<dbReference type="GO" id="GO:0006935">
    <property type="term" value="P:chemotaxis"/>
    <property type="evidence" value="ECO:0007669"/>
    <property type="project" value="InterPro"/>
</dbReference>
<dbReference type="SMART" id="SM00448">
    <property type="entry name" value="REC"/>
    <property type="match status" value="1"/>
</dbReference>
<dbReference type="Gene3D" id="3.40.50.2300">
    <property type="match status" value="1"/>
</dbReference>
<evidence type="ECO:0000259" key="3">
    <source>
        <dbReference type="PROSITE" id="PS50851"/>
    </source>
</evidence>
<evidence type="ECO:0000313" key="4">
    <source>
        <dbReference type="EMBL" id="ETD23546.1"/>
    </source>
</evidence>
<gene>
    <name evidence="4" type="ORF">HMPREF2086_01351</name>
</gene>
<dbReference type="PROSITE" id="PS50110">
    <property type="entry name" value="RESPONSE_REGULATORY"/>
    <property type="match status" value="1"/>
</dbReference>
<name>V8C9Z8_9HELI</name>
<dbReference type="Pfam" id="PF01584">
    <property type="entry name" value="CheW"/>
    <property type="match status" value="1"/>
</dbReference>
<dbReference type="InterPro" id="IPR001789">
    <property type="entry name" value="Sig_transdc_resp-reg_receiver"/>
</dbReference>
<protein>
    <recommendedName>
        <fullName evidence="6">Response regulatory domain-containing protein</fullName>
    </recommendedName>
</protein>
<dbReference type="SMART" id="SM00260">
    <property type="entry name" value="CheW"/>
    <property type="match status" value="1"/>
</dbReference>
<comment type="caution">
    <text evidence="4">The sequence shown here is derived from an EMBL/GenBank/DDBJ whole genome shotgun (WGS) entry which is preliminary data.</text>
</comment>
<evidence type="ECO:0008006" key="6">
    <source>
        <dbReference type="Google" id="ProtNLM"/>
    </source>
</evidence>
<feature type="domain" description="Response regulatory" evidence="2">
    <location>
        <begin position="206"/>
        <end position="332"/>
    </location>
</feature>
<evidence type="ECO:0000256" key="1">
    <source>
        <dbReference type="PROSITE-ProRule" id="PRU00169"/>
    </source>
</evidence>
<dbReference type="HOGENOM" id="CLU_048995_0_1_7"/>
<dbReference type="STRING" id="1357400.HMPREF2086_01351"/>
<keyword evidence="1" id="KW-0597">Phosphoprotein</keyword>
<dbReference type="EMBL" id="AZJI01000005">
    <property type="protein sequence ID" value="ETD23546.1"/>
    <property type="molecule type" value="Genomic_DNA"/>
</dbReference>
<dbReference type="AlphaFoldDB" id="V8C9Z8"/>
<feature type="domain" description="CheW-like" evidence="3">
    <location>
        <begin position="15"/>
        <end position="185"/>
    </location>
</feature>
<dbReference type="PATRIC" id="fig|1357400.3.peg.1805"/>
<sequence length="333" mass="37623">MANTISATQLEAFNEIALLDFRIFEEREGQRYEGIYGINVAKVQSVMERPTEIFDAPGSPDYVLGLFDLRGVIIPVVDLSKWLNIKPASEIPANWCLSCKNSAITASAESKCQKIIITEFNNIQIGFIVDAVKLIRRINWRNVEPAHFSISSTAERGRVTGTTRIEDGYTLLILDLESIIDELDFYERKADDIIEIMEDQEKFSGIALVLDDSSVARKRVVQNLKAMGFDIVEAIDGEDGKEKIELLFRQYGNSLNEHLKIIVSDIEMPKVDGFHFANIVKNDTRFSKIPIVFNSSICDQNTMEKGNIVGADGYIVKFEPEHFYEEIKKVLSP</sequence>
<dbReference type="PANTHER" id="PTHR47233">
    <property type="entry name" value="CHEMOTAXIS PROTEIN CHEV"/>
    <property type="match status" value="1"/>
</dbReference>
<dbReference type="Gene3D" id="2.40.50.180">
    <property type="entry name" value="CheA-289, Domain 4"/>
    <property type="match status" value="1"/>
</dbReference>
<dbReference type="eggNOG" id="COG0835">
    <property type="taxonomic scope" value="Bacteria"/>
</dbReference>
<dbReference type="SUPFAM" id="SSF50341">
    <property type="entry name" value="CheW-like"/>
    <property type="match status" value="1"/>
</dbReference>
<dbReference type="RefSeq" id="WP_023928093.1">
    <property type="nucleotide sequence ID" value="NZ_KI669454.1"/>
</dbReference>
<dbReference type="InterPro" id="IPR011006">
    <property type="entry name" value="CheY-like_superfamily"/>
</dbReference>
<proteinExistence type="predicted"/>
<dbReference type="SUPFAM" id="SSF52172">
    <property type="entry name" value="CheY-like"/>
    <property type="match status" value="1"/>
</dbReference>
<dbReference type="GO" id="GO:0000160">
    <property type="term" value="P:phosphorelay signal transduction system"/>
    <property type="evidence" value="ECO:0007669"/>
    <property type="project" value="InterPro"/>
</dbReference>
<dbReference type="InterPro" id="IPR036061">
    <property type="entry name" value="CheW-like_dom_sf"/>
</dbReference>
<dbReference type="PANTHER" id="PTHR47233:SF3">
    <property type="entry name" value="CHEMOTAXIS PROTEIN CHEV"/>
    <property type="match status" value="1"/>
</dbReference>
<reference evidence="4 5" key="1">
    <citation type="journal article" date="2014" name="Genome Announc.">
        <title>Draft genome sequences of six enterohepatic helicobacter species isolated from humans and one from rhesus macaques.</title>
        <authorList>
            <person name="Shen Z."/>
            <person name="Sheh A."/>
            <person name="Young S.K."/>
            <person name="Abouelliel A."/>
            <person name="Ward D.V."/>
            <person name="Earl A.M."/>
            <person name="Fox J.G."/>
        </authorList>
    </citation>
    <scope>NUCLEOTIDE SEQUENCE [LARGE SCALE GENOMIC DNA]</scope>
    <source>
        <strain evidence="4 5">MIT 99-5501</strain>
    </source>
</reference>
<dbReference type="Pfam" id="PF00072">
    <property type="entry name" value="Response_reg"/>
    <property type="match status" value="1"/>
</dbReference>
<dbReference type="OrthoDB" id="9806105at2"/>
<dbReference type="InterPro" id="IPR024181">
    <property type="entry name" value="Chemotax_regulator_CheV"/>
</dbReference>
<dbReference type="PROSITE" id="PS50851">
    <property type="entry name" value="CHEW"/>
    <property type="match status" value="1"/>
</dbReference>
<dbReference type="Proteomes" id="UP000018731">
    <property type="component" value="Unassembled WGS sequence"/>
</dbReference>
<accession>V8C9Z8</accession>
<dbReference type="PIRSF" id="PIRSF002867">
    <property type="entry name" value="CheV"/>
    <property type="match status" value="1"/>
</dbReference>